<protein>
    <submittedName>
        <fullName evidence="2">Uncharacterized protein</fullName>
    </submittedName>
</protein>
<gene>
    <name evidence="2" type="ORF">J1605_006847</name>
</gene>
<evidence type="ECO:0000313" key="2">
    <source>
        <dbReference type="EMBL" id="KAJ8785887.1"/>
    </source>
</evidence>
<reference evidence="2 3" key="1">
    <citation type="submission" date="2022-11" db="EMBL/GenBank/DDBJ databases">
        <title>Whole genome sequence of Eschrichtius robustus ER-17-0199.</title>
        <authorList>
            <person name="Bruniche-Olsen A."/>
            <person name="Black A.N."/>
            <person name="Fields C.J."/>
            <person name="Walden K."/>
            <person name="Dewoody J.A."/>
        </authorList>
    </citation>
    <scope>NUCLEOTIDE SEQUENCE [LARGE SCALE GENOMIC DNA]</scope>
    <source>
        <strain evidence="2">ER-17-0199</strain>
        <tissue evidence="2">Blubber</tissue>
    </source>
</reference>
<dbReference type="Proteomes" id="UP001159641">
    <property type="component" value="Unassembled WGS sequence"/>
</dbReference>
<feature type="region of interest" description="Disordered" evidence="1">
    <location>
        <begin position="71"/>
        <end position="112"/>
    </location>
</feature>
<dbReference type="AlphaFoldDB" id="A0AB34H3W8"/>
<keyword evidence="3" id="KW-1185">Reference proteome</keyword>
<evidence type="ECO:0000256" key="1">
    <source>
        <dbReference type="SAM" id="MobiDB-lite"/>
    </source>
</evidence>
<evidence type="ECO:0000313" key="3">
    <source>
        <dbReference type="Proteomes" id="UP001159641"/>
    </source>
</evidence>
<proteinExistence type="predicted"/>
<organism evidence="2 3">
    <name type="scientific">Eschrichtius robustus</name>
    <name type="common">California gray whale</name>
    <name type="synonym">Eschrichtius gibbosus</name>
    <dbReference type="NCBI Taxonomy" id="9764"/>
    <lineage>
        <taxon>Eukaryota</taxon>
        <taxon>Metazoa</taxon>
        <taxon>Chordata</taxon>
        <taxon>Craniata</taxon>
        <taxon>Vertebrata</taxon>
        <taxon>Euteleostomi</taxon>
        <taxon>Mammalia</taxon>
        <taxon>Eutheria</taxon>
        <taxon>Laurasiatheria</taxon>
        <taxon>Artiodactyla</taxon>
        <taxon>Whippomorpha</taxon>
        <taxon>Cetacea</taxon>
        <taxon>Mysticeti</taxon>
        <taxon>Eschrichtiidae</taxon>
        <taxon>Eschrichtius</taxon>
    </lineage>
</organism>
<dbReference type="EMBL" id="JAIQCJ010002005">
    <property type="protein sequence ID" value="KAJ8785887.1"/>
    <property type="molecule type" value="Genomic_DNA"/>
</dbReference>
<comment type="caution">
    <text evidence="2">The sequence shown here is derived from an EMBL/GenBank/DDBJ whole genome shotgun (WGS) entry which is preliminary data.</text>
</comment>
<accession>A0AB34H3W8</accession>
<name>A0AB34H3W8_ESCRO</name>
<sequence length="112" mass="11824">MNDCEMVLAGKGASAGGETVPTVPGWVGPVKPHPDMPAGLALGPVPMTRERHFGGSWLVLAGHKRTGGSSVFSFVPPGNSPEKDEVQSETEPEECPEPKAREDWGDVEFGLD</sequence>